<proteinExistence type="inferred from homology"/>
<dbReference type="InterPro" id="IPR004123">
    <property type="entry name" value="Dim1"/>
</dbReference>
<dbReference type="EMBL" id="MCFG01000510">
    <property type="protein sequence ID" value="ORX64629.1"/>
    <property type="molecule type" value="Genomic_DNA"/>
</dbReference>
<dbReference type="GO" id="GO:0005681">
    <property type="term" value="C:spliceosomal complex"/>
    <property type="evidence" value="ECO:0007669"/>
    <property type="project" value="TreeGrafter"/>
</dbReference>
<dbReference type="Gene3D" id="3.40.30.10">
    <property type="entry name" value="Glutaredoxin"/>
    <property type="match status" value="1"/>
</dbReference>
<comment type="function">
    <text evidence="2">Essential role in pre-mRNA splicing. Also essential for entry into mitosis (G2/M progression) as well as for chromosome segregation during mitosis.</text>
</comment>
<evidence type="ECO:0000256" key="2">
    <source>
        <dbReference type="PIRNR" id="PIRNR017199"/>
    </source>
</evidence>
<dbReference type="GO" id="GO:0000398">
    <property type="term" value="P:mRNA splicing, via spliceosome"/>
    <property type="evidence" value="ECO:0007669"/>
    <property type="project" value="UniProtKB-UniRule"/>
</dbReference>
<dbReference type="PANTHER" id="PTHR12052:SF4">
    <property type="entry name" value="THIOREDOXIN-LIKE PROTEIN 4B"/>
    <property type="match status" value="1"/>
</dbReference>
<dbReference type="Pfam" id="PF02966">
    <property type="entry name" value="DIM1"/>
    <property type="match status" value="1"/>
</dbReference>
<reference evidence="3 4" key="2">
    <citation type="submission" date="2016-08" db="EMBL/GenBank/DDBJ databases">
        <title>Pervasive Adenine N6-methylation of Active Genes in Fungi.</title>
        <authorList>
            <consortium name="DOE Joint Genome Institute"/>
            <person name="Mondo S.J."/>
            <person name="Dannebaum R.O."/>
            <person name="Kuo R.C."/>
            <person name="Labutti K."/>
            <person name="Haridas S."/>
            <person name="Kuo A."/>
            <person name="Salamov A."/>
            <person name="Ahrendt S.R."/>
            <person name="Lipzen A."/>
            <person name="Sullivan W."/>
            <person name="Andreopoulos W.B."/>
            <person name="Clum A."/>
            <person name="Lindquist E."/>
            <person name="Daum C."/>
            <person name="Ramamoorthy G.K."/>
            <person name="Gryganskyi A."/>
            <person name="Culley D."/>
            <person name="Magnuson J.K."/>
            <person name="James T.Y."/>
            <person name="O'Malley M.A."/>
            <person name="Stajich J.E."/>
            <person name="Spatafora J.W."/>
            <person name="Visel A."/>
            <person name="Grigoriev I.V."/>
        </authorList>
    </citation>
    <scope>NUCLEOTIDE SEQUENCE [LARGE SCALE GENOMIC DNA]</scope>
    <source>
        <strain evidence="3 4">S4</strain>
    </source>
</reference>
<dbReference type="STRING" id="1754192.A0A1Y1VTL2"/>
<evidence type="ECO:0000256" key="1">
    <source>
        <dbReference type="ARBA" id="ARBA00008241"/>
    </source>
</evidence>
<comment type="subcellular location">
    <subcellularLocation>
        <location evidence="2">Nucleus</location>
    </subcellularLocation>
</comment>
<dbReference type="PANTHER" id="PTHR12052">
    <property type="entry name" value="THIOREDOXIN-LIKE PROTEN 4A, 4B"/>
    <property type="match status" value="1"/>
</dbReference>
<sequence>MEFLLYRLTTKKQINKVIRYTEDKVVVIRFGRASDPVCMQQDYILSKASPYLSKIADIYIVEIDDVPEYVQYFDISLIPATIFFFNTKHIKINAGTQDNTKWIGAFETKQDCIDMIEVVCRGAMRGKYIVDCPIERTRIPQYSLYYKNI</sequence>
<dbReference type="GO" id="GO:0046540">
    <property type="term" value="C:U4/U6 x U5 tri-snRNP complex"/>
    <property type="evidence" value="ECO:0007669"/>
    <property type="project" value="UniProtKB-UniRule"/>
</dbReference>
<protein>
    <recommendedName>
        <fullName evidence="2">Spliceosomal protein DIB1</fullName>
    </recommendedName>
</protein>
<keyword evidence="2" id="KW-0508">mRNA splicing</keyword>
<comment type="caution">
    <text evidence="3">The sequence shown here is derived from an EMBL/GenBank/DDBJ whole genome shotgun (WGS) entry which is preliminary data.</text>
</comment>
<dbReference type="SUPFAM" id="SSF52833">
    <property type="entry name" value="Thioredoxin-like"/>
    <property type="match status" value="1"/>
</dbReference>
<comment type="similarity">
    <text evidence="1 2">Belongs to the DIM1 family.</text>
</comment>
<name>A0A1Y1VTL2_9FUNG</name>
<dbReference type="AlphaFoldDB" id="A0A1Y1VTL2"/>
<keyword evidence="2" id="KW-0507">mRNA processing</keyword>
<dbReference type="GO" id="GO:0005682">
    <property type="term" value="C:U5 snRNP"/>
    <property type="evidence" value="ECO:0007669"/>
    <property type="project" value="UniProtKB-UniRule"/>
</dbReference>
<keyword evidence="2" id="KW-0539">Nucleus</keyword>
<accession>A0A1Y1VTL2</accession>
<evidence type="ECO:0000313" key="4">
    <source>
        <dbReference type="Proteomes" id="UP000193944"/>
    </source>
</evidence>
<dbReference type="OrthoDB" id="147752at2759"/>
<dbReference type="PIRSF" id="PIRSF017199">
    <property type="entry name" value="mRNA_splic_U5"/>
    <property type="match status" value="1"/>
</dbReference>
<organism evidence="3 4">
    <name type="scientific">Anaeromyces robustus</name>
    <dbReference type="NCBI Taxonomy" id="1754192"/>
    <lineage>
        <taxon>Eukaryota</taxon>
        <taxon>Fungi</taxon>
        <taxon>Fungi incertae sedis</taxon>
        <taxon>Chytridiomycota</taxon>
        <taxon>Chytridiomycota incertae sedis</taxon>
        <taxon>Neocallimastigomycetes</taxon>
        <taxon>Neocallimastigales</taxon>
        <taxon>Neocallimastigaceae</taxon>
        <taxon>Anaeromyces</taxon>
    </lineage>
</organism>
<dbReference type="InterPro" id="IPR036249">
    <property type="entry name" value="Thioredoxin-like_sf"/>
</dbReference>
<dbReference type="SMART" id="SM01410">
    <property type="entry name" value="DIM1"/>
    <property type="match status" value="1"/>
</dbReference>
<dbReference type="Proteomes" id="UP000193944">
    <property type="component" value="Unassembled WGS sequence"/>
</dbReference>
<evidence type="ECO:0000313" key="3">
    <source>
        <dbReference type="EMBL" id="ORX64629.1"/>
    </source>
</evidence>
<reference evidence="3 4" key="1">
    <citation type="submission" date="2016-08" db="EMBL/GenBank/DDBJ databases">
        <title>A Parts List for Fungal Cellulosomes Revealed by Comparative Genomics.</title>
        <authorList>
            <consortium name="DOE Joint Genome Institute"/>
            <person name="Haitjema C.H."/>
            <person name="Gilmore S.P."/>
            <person name="Henske J.K."/>
            <person name="Solomon K.V."/>
            <person name="De Groot R."/>
            <person name="Kuo A."/>
            <person name="Mondo S.J."/>
            <person name="Salamov A.A."/>
            <person name="Labutti K."/>
            <person name="Zhao Z."/>
            <person name="Chiniquy J."/>
            <person name="Barry K."/>
            <person name="Brewer H.M."/>
            <person name="Purvine S.O."/>
            <person name="Wright A.T."/>
            <person name="Boxma B."/>
            <person name="Van Alen T."/>
            <person name="Hackstein J.H."/>
            <person name="Baker S.E."/>
            <person name="Grigoriev I.V."/>
            <person name="O'Malley M.A."/>
        </authorList>
    </citation>
    <scope>NUCLEOTIDE SEQUENCE [LARGE SCALE GENOMIC DNA]</scope>
    <source>
        <strain evidence="3 4">S4</strain>
    </source>
</reference>
<gene>
    <name evidence="3" type="ORF">BCR32DRAFT_238698</name>
</gene>
<keyword evidence="4" id="KW-1185">Reference proteome</keyword>